<evidence type="ECO:0000256" key="1">
    <source>
        <dbReference type="ARBA" id="ARBA00004479"/>
    </source>
</evidence>
<sequence>MAARCGFVAAVLLLAVVCCRGFSEERPTDQKIFVLLDDLSIRSTHGLFFKSLSDRGYELDFKLADDPSLTLQKYGKYLYDAAIIFAPRVEMLGGNLDVSAILEFIDSGHDLILAADIGVSSVVRDIATECGVEFDERADVALIDHANYASSASDIDHSLIVANDVLNCSAILGAAELPAPVLFRGIGTTLNANSDLVVKVLSASPSAFSHNPAVEAKSPPPIYGSDIAMVSVMQARNNARVLISGSLDLFSNRFFRAPVQKAGSATRYPKSGNEQFAVELTKWTFHERGHLRAANVGHHRVGESEEPSVYRITDELEYSLDILEWDGKKWQPYRANDVQMQFYMMSPYVLKTLSHDNQGRYSVSFCVPDVYGVFQLKVQYRRLGYATLDLSRQIPVRPFRHNEYERFILSAWPYYTSSFSMMVGFFVFGIAFAYHK</sequence>
<evidence type="ECO:0000256" key="5">
    <source>
        <dbReference type="ARBA" id="ARBA00022824"/>
    </source>
</evidence>
<dbReference type="OMA" id="AHDEYPR"/>
<feature type="domain" description="OST48 middle" evidence="10">
    <location>
        <begin position="298"/>
        <end position="435"/>
    </location>
</feature>
<dbReference type="PANTHER" id="PTHR10830">
    <property type="entry name" value="DOLICHYL-DIPHOSPHOOLIGOSACCHARIDE--PROTEIN GLYCOSYLTRANSFERASE 48 KDA SUBUNIT"/>
    <property type="match status" value="1"/>
</dbReference>
<dbReference type="InterPro" id="IPR055459">
    <property type="entry name" value="OST48_MD"/>
</dbReference>
<proteinExistence type="inferred from homology"/>
<organism evidence="11 12">
    <name type="scientific">Chara braunii</name>
    <name type="common">Braun's stonewort</name>
    <dbReference type="NCBI Taxonomy" id="69332"/>
    <lineage>
        <taxon>Eukaryota</taxon>
        <taxon>Viridiplantae</taxon>
        <taxon>Streptophyta</taxon>
        <taxon>Charophyceae</taxon>
        <taxon>Charales</taxon>
        <taxon>Characeae</taxon>
        <taxon>Chara</taxon>
    </lineage>
</organism>
<dbReference type="Pfam" id="PF03345">
    <property type="entry name" value="OST48_N"/>
    <property type="match status" value="1"/>
</dbReference>
<feature type="chain" id="PRO_5017100903" description="Dolichyl-diphosphooligosaccharide--protein glycosyltransferase 48 kDa subunit" evidence="8">
    <location>
        <begin position="22"/>
        <end position="436"/>
    </location>
</feature>
<evidence type="ECO:0000256" key="7">
    <source>
        <dbReference type="ARBA" id="ARBA00023136"/>
    </source>
</evidence>
<comment type="caution">
    <text evidence="11">The sequence shown here is derived from an EMBL/GenBank/DDBJ whole genome shotgun (WGS) entry which is preliminary data.</text>
</comment>
<name>A0A388LA55_CHABU</name>
<evidence type="ECO:0000256" key="2">
    <source>
        <dbReference type="ARBA" id="ARBA00004922"/>
    </source>
</evidence>
<dbReference type="InterPro" id="IPR005013">
    <property type="entry name" value="DDOST_48_kDa_subunit"/>
</dbReference>
<feature type="signal peptide" evidence="8">
    <location>
        <begin position="1"/>
        <end position="21"/>
    </location>
</feature>
<feature type="domain" description="OST48 N-terminal" evidence="9">
    <location>
        <begin position="32"/>
        <end position="284"/>
    </location>
</feature>
<dbReference type="InterPro" id="IPR055457">
    <property type="entry name" value="OST48_N"/>
</dbReference>
<gene>
    <name evidence="11" type="ORF">CBR_g28880</name>
</gene>
<dbReference type="STRING" id="69332.A0A388LA55"/>
<dbReference type="GO" id="GO:0018279">
    <property type="term" value="P:protein N-linked glycosylation via asparagine"/>
    <property type="evidence" value="ECO:0007669"/>
    <property type="project" value="UniProtKB-UniRule"/>
</dbReference>
<dbReference type="Gramene" id="GBG79164">
    <property type="protein sequence ID" value="GBG79164"/>
    <property type="gene ID" value="CBR_g28880"/>
</dbReference>
<comment type="similarity">
    <text evidence="3 8">Belongs to the DDOST 48 kDa subunit family.</text>
</comment>
<dbReference type="UniPathway" id="UPA00378"/>
<dbReference type="Proteomes" id="UP000265515">
    <property type="component" value="Unassembled WGS sequence"/>
</dbReference>
<dbReference type="GO" id="GO:0008250">
    <property type="term" value="C:oligosaccharyltransferase complex"/>
    <property type="evidence" value="ECO:0007669"/>
    <property type="project" value="TreeGrafter"/>
</dbReference>
<keyword evidence="4 8" id="KW-0812">Transmembrane</keyword>
<dbReference type="GO" id="GO:0009664">
    <property type="term" value="P:plant-type cell wall organization"/>
    <property type="evidence" value="ECO:0007669"/>
    <property type="project" value="EnsemblPlants"/>
</dbReference>
<dbReference type="OrthoDB" id="29105at2759"/>
<evidence type="ECO:0000259" key="9">
    <source>
        <dbReference type="Pfam" id="PF03345"/>
    </source>
</evidence>
<feature type="transmembrane region" description="Helical" evidence="8">
    <location>
        <begin position="412"/>
        <end position="434"/>
    </location>
</feature>
<dbReference type="PANTHER" id="PTHR10830:SF0">
    <property type="entry name" value="DOLICHYL-DIPHOSPHOOLIGOSACCHARIDE--PROTEIN GLYCOSYLTRANSFERASE 48 KDA SUBUNIT"/>
    <property type="match status" value="1"/>
</dbReference>
<comment type="subcellular location">
    <subcellularLocation>
        <location evidence="8">Endoplasmic reticulum membrane</location>
        <topology evidence="8">Single-pass type I membrane protein</topology>
    </subcellularLocation>
    <subcellularLocation>
        <location evidence="1">Membrane</location>
        <topology evidence="1">Single-pass type I membrane protein</topology>
    </subcellularLocation>
</comment>
<evidence type="ECO:0000256" key="8">
    <source>
        <dbReference type="RuleBase" id="RU361142"/>
    </source>
</evidence>
<accession>A0A388LA55</accession>
<protein>
    <recommendedName>
        <fullName evidence="8">Dolichyl-diphosphooligosaccharide--protein glycosyltransferase 48 kDa subunit</fullName>
        <shortName evidence="8">Oligosaccharyl transferase 48 kDa subunit</shortName>
    </recommendedName>
</protein>
<dbReference type="Pfam" id="PF23358">
    <property type="entry name" value="OST48_MD"/>
    <property type="match status" value="1"/>
</dbReference>
<evidence type="ECO:0000256" key="6">
    <source>
        <dbReference type="ARBA" id="ARBA00022989"/>
    </source>
</evidence>
<dbReference type="EMBL" id="BFEA01000313">
    <property type="protein sequence ID" value="GBG79164.1"/>
    <property type="molecule type" value="Genomic_DNA"/>
</dbReference>
<keyword evidence="8" id="KW-0732">Signal</keyword>
<evidence type="ECO:0000256" key="3">
    <source>
        <dbReference type="ARBA" id="ARBA00008743"/>
    </source>
</evidence>
<keyword evidence="6 8" id="KW-1133">Transmembrane helix</keyword>
<evidence type="ECO:0000313" key="11">
    <source>
        <dbReference type="EMBL" id="GBG79164.1"/>
    </source>
</evidence>
<evidence type="ECO:0000256" key="4">
    <source>
        <dbReference type="ARBA" id="ARBA00022692"/>
    </source>
</evidence>
<comment type="subunit">
    <text evidence="8">Component of the oligosaccharyltransferase (OST) complex.</text>
</comment>
<reference evidence="11 12" key="1">
    <citation type="journal article" date="2018" name="Cell">
        <title>The Chara Genome: Secondary Complexity and Implications for Plant Terrestrialization.</title>
        <authorList>
            <person name="Nishiyama T."/>
            <person name="Sakayama H."/>
            <person name="Vries J.D."/>
            <person name="Buschmann H."/>
            <person name="Saint-Marcoux D."/>
            <person name="Ullrich K.K."/>
            <person name="Haas F.B."/>
            <person name="Vanderstraeten L."/>
            <person name="Becker D."/>
            <person name="Lang D."/>
            <person name="Vosolsobe S."/>
            <person name="Rombauts S."/>
            <person name="Wilhelmsson P.K.I."/>
            <person name="Janitza P."/>
            <person name="Kern R."/>
            <person name="Heyl A."/>
            <person name="Rumpler F."/>
            <person name="Villalobos L.I.A.C."/>
            <person name="Clay J.M."/>
            <person name="Skokan R."/>
            <person name="Toyoda A."/>
            <person name="Suzuki Y."/>
            <person name="Kagoshima H."/>
            <person name="Schijlen E."/>
            <person name="Tajeshwar N."/>
            <person name="Catarino B."/>
            <person name="Hetherington A.J."/>
            <person name="Saltykova A."/>
            <person name="Bonnot C."/>
            <person name="Breuninger H."/>
            <person name="Symeonidi A."/>
            <person name="Radhakrishnan G.V."/>
            <person name="Van Nieuwerburgh F."/>
            <person name="Deforce D."/>
            <person name="Chang C."/>
            <person name="Karol K.G."/>
            <person name="Hedrich R."/>
            <person name="Ulvskov P."/>
            <person name="Glockner G."/>
            <person name="Delwiche C.F."/>
            <person name="Petrasek J."/>
            <person name="Van de Peer Y."/>
            <person name="Friml J."/>
            <person name="Beilby M."/>
            <person name="Dolan L."/>
            <person name="Kohara Y."/>
            <person name="Sugano S."/>
            <person name="Fujiyama A."/>
            <person name="Delaux P.-M."/>
            <person name="Quint M."/>
            <person name="TheiBen G."/>
            <person name="Hagemann M."/>
            <person name="Harholt J."/>
            <person name="Dunand C."/>
            <person name="Zachgo S."/>
            <person name="Langdale J."/>
            <person name="Maumus F."/>
            <person name="Straeten D.V.D."/>
            <person name="Gould S.B."/>
            <person name="Rensing S.A."/>
        </authorList>
    </citation>
    <scope>NUCLEOTIDE SEQUENCE [LARGE SCALE GENOMIC DNA]</scope>
    <source>
        <strain evidence="11 12">S276</strain>
    </source>
</reference>
<keyword evidence="5 8" id="KW-0256">Endoplasmic reticulum</keyword>
<dbReference type="AlphaFoldDB" id="A0A388LA55"/>
<evidence type="ECO:0000259" key="10">
    <source>
        <dbReference type="Pfam" id="PF23358"/>
    </source>
</evidence>
<keyword evidence="12" id="KW-1185">Reference proteome</keyword>
<dbReference type="GO" id="GO:0009826">
    <property type="term" value="P:unidimensional cell growth"/>
    <property type="evidence" value="ECO:0007669"/>
    <property type="project" value="EnsemblPlants"/>
</dbReference>
<comment type="pathway">
    <text evidence="2 8">Protein modification; protein glycosylation.</text>
</comment>
<comment type="function">
    <text evidence="8">Subunit of the oligosaccharyl transferase (OST) complex that catalyzes the initial transfer of a defined glycan (Glc(3)Man(9)GlcNAc(2) in eukaryotes) from the lipid carrier dolichol-pyrophosphate to an asparagine residue within an Asn-X-Ser/Thr consensus motif in nascent polypeptide chains, the first step in protein N-glycosylation. N-glycosylation occurs cotranslationally and the complex associates with the Sec61 complex at the channel-forming translocon complex that mediates protein translocation across the endoplasmic reticulum (ER).</text>
</comment>
<evidence type="ECO:0000313" key="12">
    <source>
        <dbReference type="Proteomes" id="UP000265515"/>
    </source>
</evidence>
<keyword evidence="7 8" id="KW-0472">Membrane</keyword>